<dbReference type="EMBL" id="VFPT01000001">
    <property type="protein sequence ID" value="TQM94286.1"/>
    <property type="molecule type" value="Genomic_DNA"/>
</dbReference>
<dbReference type="GO" id="GO:0008234">
    <property type="term" value="F:cysteine-type peptidase activity"/>
    <property type="evidence" value="ECO:0007669"/>
    <property type="project" value="UniProtKB-KW"/>
</dbReference>
<gene>
    <name evidence="6" type="ORF">BD293_2958</name>
</gene>
<evidence type="ECO:0000256" key="2">
    <source>
        <dbReference type="ARBA" id="ARBA00022670"/>
    </source>
</evidence>
<dbReference type="PROSITE" id="PS51935">
    <property type="entry name" value="NLPC_P60"/>
    <property type="match status" value="1"/>
</dbReference>
<evidence type="ECO:0000256" key="3">
    <source>
        <dbReference type="ARBA" id="ARBA00022801"/>
    </source>
</evidence>
<keyword evidence="3" id="KW-0378">Hydrolase</keyword>
<dbReference type="InterPro" id="IPR038765">
    <property type="entry name" value="Papain-like_cys_pep_sf"/>
</dbReference>
<dbReference type="OrthoDB" id="6058745at2"/>
<dbReference type="Gene3D" id="3.90.1720.10">
    <property type="entry name" value="endopeptidase domain like (from Nostoc punctiforme)"/>
    <property type="match status" value="1"/>
</dbReference>
<dbReference type="InterPro" id="IPR000064">
    <property type="entry name" value="NLP_P60_dom"/>
</dbReference>
<dbReference type="GO" id="GO:0006508">
    <property type="term" value="P:proteolysis"/>
    <property type="evidence" value="ECO:0007669"/>
    <property type="project" value="UniProtKB-KW"/>
</dbReference>
<reference evidence="6 7" key="1">
    <citation type="submission" date="2019-06" db="EMBL/GenBank/DDBJ databases">
        <title>Genomic Encyclopedia of Archaeal and Bacterial Type Strains, Phase II (KMG-II): from individual species to whole genera.</title>
        <authorList>
            <person name="Goeker M."/>
        </authorList>
    </citation>
    <scope>NUCLEOTIDE SEQUENCE [LARGE SCALE GENOMIC DNA]</scope>
    <source>
        <strain evidence="6 7">DSM 18423</strain>
    </source>
</reference>
<protein>
    <submittedName>
        <fullName evidence="6">NlpC/P60 family putative phage cell wall peptidase</fullName>
    </submittedName>
</protein>
<keyword evidence="4" id="KW-0788">Thiol protease</keyword>
<proteinExistence type="inferred from homology"/>
<organism evidence="6 7">
    <name type="scientific">Roseinatronobacter monicus</name>
    <dbReference type="NCBI Taxonomy" id="393481"/>
    <lineage>
        <taxon>Bacteria</taxon>
        <taxon>Pseudomonadati</taxon>
        <taxon>Pseudomonadota</taxon>
        <taxon>Alphaproteobacteria</taxon>
        <taxon>Rhodobacterales</taxon>
        <taxon>Paracoccaceae</taxon>
        <taxon>Roseinatronobacter</taxon>
    </lineage>
</organism>
<sequence length="146" mass="15920">MSGQAAIVAHAQHWSGTPYHHRASLRGAGADCLGLIRGIWRAQCGAEPEPLPDYSPSWAEAGRDEALWQALMRHMTPAFVPADGQVLLFRLQSRALAKHLGIQCASGAQFIHACPRAGVVQAPLSAPWARRIVARFTFPAVFDRME</sequence>
<comment type="caution">
    <text evidence="6">The sequence shown here is derived from an EMBL/GenBank/DDBJ whole genome shotgun (WGS) entry which is preliminary data.</text>
</comment>
<feature type="domain" description="NlpC/P60" evidence="5">
    <location>
        <begin position="1"/>
        <end position="139"/>
    </location>
</feature>
<evidence type="ECO:0000313" key="6">
    <source>
        <dbReference type="EMBL" id="TQM94286.1"/>
    </source>
</evidence>
<evidence type="ECO:0000313" key="7">
    <source>
        <dbReference type="Proteomes" id="UP000320582"/>
    </source>
</evidence>
<dbReference type="Proteomes" id="UP000320582">
    <property type="component" value="Unassembled WGS sequence"/>
</dbReference>
<accession>A0A543KGR3</accession>
<comment type="similarity">
    <text evidence="1">Belongs to the peptidase C40 family.</text>
</comment>
<evidence type="ECO:0000256" key="1">
    <source>
        <dbReference type="ARBA" id="ARBA00007074"/>
    </source>
</evidence>
<dbReference type="InterPro" id="IPR011929">
    <property type="entry name" value="Phage_pept_NlpC/P60"/>
</dbReference>
<keyword evidence="7" id="KW-1185">Reference proteome</keyword>
<evidence type="ECO:0000259" key="5">
    <source>
        <dbReference type="PROSITE" id="PS51935"/>
    </source>
</evidence>
<dbReference type="RefSeq" id="WP_142082811.1">
    <property type="nucleotide sequence ID" value="NZ_VFPT01000001.1"/>
</dbReference>
<evidence type="ECO:0000256" key="4">
    <source>
        <dbReference type="ARBA" id="ARBA00022807"/>
    </source>
</evidence>
<dbReference type="NCBIfam" id="TIGR02219">
    <property type="entry name" value="phage_NlpC_fam"/>
    <property type="match status" value="1"/>
</dbReference>
<dbReference type="SUPFAM" id="SSF54001">
    <property type="entry name" value="Cysteine proteinases"/>
    <property type="match status" value="1"/>
</dbReference>
<name>A0A543KGR3_9RHOB</name>
<keyword evidence="2" id="KW-0645">Protease</keyword>
<dbReference type="AlphaFoldDB" id="A0A543KGR3"/>